<dbReference type="PANTHER" id="PTHR46796:SF6">
    <property type="entry name" value="ARAC SUBFAMILY"/>
    <property type="match status" value="1"/>
</dbReference>
<dbReference type="SUPFAM" id="SSF46689">
    <property type="entry name" value="Homeodomain-like"/>
    <property type="match status" value="1"/>
</dbReference>
<dbReference type="PROSITE" id="PS01124">
    <property type="entry name" value="HTH_ARAC_FAMILY_2"/>
    <property type="match status" value="1"/>
</dbReference>
<evidence type="ECO:0000313" key="6">
    <source>
        <dbReference type="Proteomes" id="UP001183535"/>
    </source>
</evidence>
<dbReference type="SMART" id="SM00342">
    <property type="entry name" value="HTH_ARAC"/>
    <property type="match status" value="1"/>
</dbReference>
<dbReference type="GO" id="GO:0006355">
    <property type="term" value="P:regulation of DNA-templated transcription"/>
    <property type="evidence" value="ECO:0007669"/>
    <property type="project" value="UniProtKB-ARBA"/>
</dbReference>
<reference evidence="6" key="1">
    <citation type="submission" date="2023-07" db="EMBL/GenBank/DDBJ databases">
        <title>30 novel species of actinomycetes from the DSMZ collection.</title>
        <authorList>
            <person name="Nouioui I."/>
        </authorList>
    </citation>
    <scope>NUCLEOTIDE SEQUENCE [LARGE SCALE GENOMIC DNA]</scope>
    <source>
        <strain evidence="6">DSM 41981</strain>
    </source>
</reference>
<dbReference type="InterPro" id="IPR020449">
    <property type="entry name" value="Tscrpt_reg_AraC-type_HTH"/>
</dbReference>
<dbReference type="Proteomes" id="UP001183535">
    <property type="component" value="Unassembled WGS sequence"/>
</dbReference>
<keyword evidence="6" id="KW-1185">Reference proteome</keyword>
<comment type="caution">
    <text evidence="5">The sequence shown here is derived from an EMBL/GenBank/DDBJ whole genome shotgun (WGS) entry which is preliminary data.</text>
</comment>
<evidence type="ECO:0000313" key="5">
    <source>
        <dbReference type="EMBL" id="MDT0433990.1"/>
    </source>
</evidence>
<name>A0ABD5EH98_9ACTN</name>
<organism evidence="5 6">
    <name type="scientific">Streptomyces doudnae</name>
    <dbReference type="NCBI Taxonomy" id="3075536"/>
    <lineage>
        <taxon>Bacteria</taxon>
        <taxon>Bacillati</taxon>
        <taxon>Actinomycetota</taxon>
        <taxon>Actinomycetes</taxon>
        <taxon>Kitasatosporales</taxon>
        <taxon>Streptomycetaceae</taxon>
        <taxon>Streptomyces</taxon>
    </lineage>
</organism>
<dbReference type="Gene3D" id="1.10.10.60">
    <property type="entry name" value="Homeodomain-like"/>
    <property type="match status" value="1"/>
</dbReference>
<evidence type="ECO:0000259" key="4">
    <source>
        <dbReference type="PROSITE" id="PS01124"/>
    </source>
</evidence>
<dbReference type="GO" id="GO:0003677">
    <property type="term" value="F:DNA binding"/>
    <property type="evidence" value="ECO:0007669"/>
    <property type="project" value="UniProtKB-KW"/>
</dbReference>
<dbReference type="AlphaFoldDB" id="A0ABD5EH98"/>
<dbReference type="RefSeq" id="WP_093826236.1">
    <property type="nucleotide sequence ID" value="NZ_JAVRES010000001.1"/>
</dbReference>
<dbReference type="InterPro" id="IPR035418">
    <property type="entry name" value="AraC-bd_2"/>
</dbReference>
<keyword evidence="1" id="KW-0805">Transcription regulation</keyword>
<evidence type="ECO:0000256" key="2">
    <source>
        <dbReference type="ARBA" id="ARBA00023125"/>
    </source>
</evidence>
<feature type="domain" description="HTH araC/xylS-type" evidence="4">
    <location>
        <begin position="213"/>
        <end position="313"/>
    </location>
</feature>
<proteinExistence type="predicted"/>
<dbReference type="InterPro" id="IPR009057">
    <property type="entry name" value="Homeodomain-like_sf"/>
</dbReference>
<keyword evidence="3" id="KW-0804">Transcription</keyword>
<dbReference type="PRINTS" id="PR00032">
    <property type="entry name" value="HTHARAC"/>
</dbReference>
<dbReference type="EMBL" id="JAVRES010000001">
    <property type="protein sequence ID" value="MDT0433990.1"/>
    <property type="molecule type" value="Genomic_DNA"/>
</dbReference>
<protein>
    <submittedName>
        <fullName evidence="5">Helix-turn-helix domain-containing protein</fullName>
    </submittedName>
</protein>
<evidence type="ECO:0000256" key="1">
    <source>
        <dbReference type="ARBA" id="ARBA00023015"/>
    </source>
</evidence>
<sequence>MPVVRSTAALAPAERHAYWHDVVSNTFIPLDVTLHDREPAEGVIASRSVGFLRIAEVGAGPQTVDRRRRDIARDGEEWLTLTVQQRGVALLEQDGRSVVLRPGEFALSDSGRVFRKVLPEDFSFLAFHLPRARLRVPEREVRDLVATVFRAEHGVASLVAGYLTRLAGQADGLDDDTALPLAEVAMDLLGVLAREHAGRSGPPADGPPHAVLALAKEHILGHLHDPRLSPETVAAAQRVSVRYLHKVFEGEGTTVGRWILGQRLERCRRDLAREPAHRTVAAVARRWGFVSPSHFSRAFRAAYGMAPSAWRADRNDRADGTGR</sequence>
<dbReference type="Pfam" id="PF14525">
    <property type="entry name" value="AraC_binding_2"/>
    <property type="match status" value="1"/>
</dbReference>
<dbReference type="InterPro" id="IPR050204">
    <property type="entry name" value="AraC_XylS_family_regulators"/>
</dbReference>
<dbReference type="InterPro" id="IPR018060">
    <property type="entry name" value="HTH_AraC"/>
</dbReference>
<dbReference type="Pfam" id="PF12833">
    <property type="entry name" value="HTH_18"/>
    <property type="match status" value="1"/>
</dbReference>
<keyword evidence="2" id="KW-0238">DNA-binding</keyword>
<evidence type="ECO:0000256" key="3">
    <source>
        <dbReference type="ARBA" id="ARBA00023163"/>
    </source>
</evidence>
<accession>A0ABD5EH98</accession>
<gene>
    <name evidence="5" type="ORF">RM877_04785</name>
</gene>
<dbReference type="PANTHER" id="PTHR46796">
    <property type="entry name" value="HTH-TYPE TRANSCRIPTIONAL ACTIVATOR RHAS-RELATED"/>
    <property type="match status" value="1"/>
</dbReference>